<keyword evidence="3" id="KW-1185">Reference proteome</keyword>
<feature type="transmembrane region" description="Helical" evidence="1">
    <location>
        <begin position="25"/>
        <end position="46"/>
    </location>
</feature>
<name>A0A7G8BHN9_9BACT</name>
<dbReference type="EMBL" id="CP060394">
    <property type="protein sequence ID" value="QNI32059.1"/>
    <property type="molecule type" value="Genomic_DNA"/>
</dbReference>
<dbReference type="KEGG" id="adin:H7849_24130"/>
<keyword evidence="1" id="KW-0812">Transmembrane</keyword>
<evidence type="ECO:0000313" key="2">
    <source>
        <dbReference type="EMBL" id="QNI32059.1"/>
    </source>
</evidence>
<dbReference type="RefSeq" id="WP_186743016.1">
    <property type="nucleotide sequence ID" value="NZ_CP060394.1"/>
</dbReference>
<sequence length="381" mass="43090">MSLLLFVQAVPAAPAQTGKWFTAPAVAAAVITSILTIGGIVLKDYLLKLLEERRSEEKAQSAIYERYSHPLVSSAVSLMNRLHEILYQQHRPVYLLGEGLSTGSSPGSIYRSYKKLSTIYRLAAMLGWIRACRREFSYLRVADIGKAGGIHRAIDDFENSLADGNWVEWQRITRLCDLWLLCKPGDLRKTPDTSALAAQVDNLIWNCLENENVEDVSLLPDSAKRALCRTVADCLSSHLRTNEVAEASMQRSWPDAFAIIGMREAWIYRDWQSGIGDMMIRPTETEERRFEVIGFGDFEHLALNSNEQQPLSLNRLFELFDNLNLSIEDRFDARPTQLKSVATATARLILEIDKIQGKQSIVSENSRERADEILRKLDSQK</sequence>
<protein>
    <submittedName>
        <fullName evidence="2">Uncharacterized protein</fullName>
    </submittedName>
</protein>
<evidence type="ECO:0000313" key="3">
    <source>
        <dbReference type="Proteomes" id="UP000515312"/>
    </source>
</evidence>
<organism evidence="2 3">
    <name type="scientific">Alloacidobacterium dinghuense</name>
    <dbReference type="NCBI Taxonomy" id="2763107"/>
    <lineage>
        <taxon>Bacteria</taxon>
        <taxon>Pseudomonadati</taxon>
        <taxon>Acidobacteriota</taxon>
        <taxon>Terriglobia</taxon>
        <taxon>Terriglobales</taxon>
        <taxon>Acidobacteriaceae</taxon>
        <taxon>Alloacidobacterium</taxon>
    </lineage>
</organism>
<dbReference type="AlphaFoldDB" id="A0A7G8BHN9"/>
<keyword evidence="1" id="KW-1133">Transmembrane helix</keyword>
<keyword evidence="1" id="KW-0472">Membrane</keyword>
<accession>A0A7G8BHN9</accession>
<evidence type="ECO:0000256" key="1">
    <source>
        <dbReference type="SAM" id="Phobius"/>
    </source>
</evidence>
<gene>
    <name evidence="2" type="ORF">H7849_24130</name>
</gene>
<reference evidence="2 3" key="1">
    <citation type="submission" date="2020-08" db="EMBL/GenBank/DDBJ databases">
        <title>Edaphobacter telluris sp. nov. and Acidobacterium dinghuensis sp. nov., two acidobacteria isolated from forest soil.</title>
        <authorList>
            <person name="Fu J."/>
            <person name="Qiu L."/>
        </authorList>
    </citation>
    <scope>NUCLEOTIDE SEQUENCE [LARGE SCALE GENOMIC DNA]</scope>
    <source>
        <strain evidence="2">4Y35</strain>
    </source>
</reference>
<dbReference type="Proteomes" id="UP000515312">
    <property type="component" value="Chromosome"/>
</dbReference>
<proteinExistence type="predicted"/>